<dbReference type="SFLD" id="SFLDG01129">
    <property type="entry name" value="C1.5:_HAD__Beta-PGM__Phosphata"/>
    <property type="match status" value="1"/>
</dbReference>
<organism evidence="1">
    <name type="scientific">Eutreptiella gymnastica</name>
    <dbReference type="NCBI Taxonomy" id="73025"/>
    <lineage>
        <taxon>Eukaryota</taxon>
        <taxon>Discoba</taxon>
        <taxon>Euglenozoa</taxon>
        <taxon>Euglenida</taxon>
        <taxon>Spirocuta</taxon>
        <taxon>Euglenophyceae</taxon>
        <taxon>Eutreptiales</taxon>
        <taxon>Eutreptiaceae</taxon>
        <taxon>Eutreptiella</taxon>
    </lineage>
</organism>
<accession>A0A7S1I3K0</accession>
<name>A0A7S1I3K0_9EUGL</name>
<dbReference type="InterPro" id="IPR006439">
    <property type="entry name" value="HAD-SF_hydro_IA"/>
</dbReference>
<dbReference type="SFLD" id="SFLDS00003">
    <property type="entry name" value="Haloacid_Dehalogenase"/>
    <property type="match status" value="1"/>
</dbReference>
<reference evidence="1" key="1">
    <citation type="submission" date="2021-01" db="EMBL/GenBank/DDBJ databases">
        <authorList>
            <person name="Corre E."/>
            <person name="Pelletier E."/>
            <person name="Niang G."/>
            <person name="Scheremetjew M."/>
            <person name="Finn R."/>
            <person name="Kale V."/>
            <person name="Holt S."/>
            <person name="Cochrane G."/>
            <person name="Meng A."/>
            <person name="Brown T."/>
            <person name="Cohen L."/>
        </authorList>
    </citation>
    <scope>NUCLEOTIDE SEQUENCE</scope>
    <source>
        <strain evidence="1">NIES-381</strain>
    </source>
</reference>
<dbReference type="SUPFAM" id="SSF56784">
    <property type="entry name" value="HAD-like"/>
    <property type="match status" value="1"/>
</dbReference>
<dbReference type="AlphaFoldDB" id="A0A7S1I3K0"/>
<gene>
    <name evidence="1" type="ORF">EGYM00392_LOCUS10817</name>
</gene>
<dbReference type="Gene3D" id="3.40.50.1000">
    <property type="entry name" value="HAD superfamily/HAD-like"/>
    <property type="match status" value="1"/>
</dbReference>
<proteinExistence type="predicted"/>
<dbReference type="Pfam" id="PF00702">
    <property type="entry name" value="Hydrolase"/>
    <property type="match status" value="1"/>
</dbReference>
<evidence type="ECO:0008006" key="2">
    <source>
        <dbReference type="Google" id="ProtNLM"/>
    </source>
</evidence>
<evidence type="ECO:0000313" key="1">
    <source>
        <dbReference type="EMBL" id="CAD8999744.1"/>
    </source>
</evidence>
<dbReference type="PANTHER" id="PTHR18901:SF38">
    <property type="entry name" value="PSEUDOURIDINE-5'-PHOSPHATASE"/>
    <property type="match status" value="1"/>
</dbReference>
<dbReference type="InterPro" id="IPR036412">
    <property type="entry name" value="HAD-like_sf"/>
</dbReference>
<sequence length="345" mass="36878">MAPPTYLAPSTFMAAPTTFGLSPATYVGANWGAPVTAKVGVLFDFDGTLGDTETPAMEVAYWELAPFIHNVPAEKLEDEKVSFIQNNAGRAFEHMIENLDEARAKDGLPGVEEARQSDVNEAALRVINEARARFGLPGVQEASGSYPSLLVQQKEETVTALGKCAQPNPGVIDMLKELKSLGVPFNIATTSGKPRVPVCVDACEMREFFPTDDHIHSGESDFTPSRFKPDPDVYLKAAAAERLPPQWCIAVEDSASGVGSAANAKIGLIVGYVGASHIPVEKKQSHAEMLMQGTKAKDGRGAEIVISDMMDLPSIVKAFQVATANGTKITFPSDLQGSIYLPPSK</sequence>
<dbReference type="EMBL" id="HBGA01029480">
    <property type="protein sequence ID" value="CAD8999744.1"/>
    <property type="molecule type" value="Transcribed_RNA"/>
</dbReference>
<dbReference type="InterPro" id="IPR023214">
    <property type="entry name" value="HAD_sf"/>
</dbReference>
<protein>
    <recommendedName>
        <fullName evidence="2">Riboflavin kinase</fullName>
    </recommendedName>
</protein>
<dbReference type="NCBIfam" id="TIGR01509">
    <property type="entry name" value="HAD-SF-IA-v3"/>
    <property type="match status" value="1"/>
</dbReference>
<dbReference type="PANTHER" id="PTHR18901">
    <property type="entry name" value="2-DEOXYGLUCOSE-6-PHOSPHATE PHOSPHATASE 2"/>
    <property type="match status" value="1"/>
</dbReference>